<keyword evidence="1" id="KW-0812">Transmembrane</keyword>
<keyword evidence="1" id="KW-1133">Transmembrane helix</keyword>
<dbReference type="OrthoDB" id="6315370at2"/>
<reference evidence="2 3" key="1">
    <citation type="journal article" date="2015" name="BMC Genomics">
        <title>Genome mining reveals unlocked bioactive potential of marine Gram-negative bacteria.</title>
        <authorList>
            <person name="Machado H."/>
            <person name="Sonnenschein E.C."/>
            <person name="Melchiorsen J."/>
            <person name="Gram L."/>
        </authorList>
    </citation>
    <scope>NUCLEOTIDE SEQUENCE [LARGE SCALE GENOMIC DNA]</scope>
    <source>
        <strain evidence="2 3">S2471</strain>
    </source>
</reference>
<protein>
    <submittedName>
        <fullName evidence="2">Uncharacterized protein</fullName>
    </submittedName>
</protein>
<evidence type="ECO:0000256" key="1">
    <source>
        <dbReference type="SAM" id="Phobius"/>
    </source>
</evidence>
<feature type="transmembrane region" description="Helical" evidence="1">
    <location>
        <begin position="57"/>
        <end position="78"/>
    </location>
</feature>
<dbReference type="Proteomes" id="UP000033452">
    <property type="component" value="Unassembled WGS sequence"/>
</dbReference>
<organism evidence="2 3">
    <name type="scientific">Pseudoalteromonas rubra</name>
    <dbReference type="NCBI Taxonomy" id="43658"/>
    <lineage>
        <taxon>Bacteria</taxon>
        <taxon>Pseudomonadati</taxon>
        <taxon>Pseudomonadota</taxon>
        <taxon>Gammaproteobacteria</taxon>
        <taxon>Alteromonadales</taxon>
        <taxon>Pseudoalteromonadaceae</taxon>
        <taxon>Pseudoalteromonas</taxon>
    </lineage>
</organism>
<comment type="caution">
    <text evidence="2">The sequence shown here is derived from an EMBL/GenBank/DDBJ whole genome shotgun (WGS) entry which is preliminary data.</text>
</comment>
<dbReference type="PATRIC" id="fig|43658.5.peg.1874"/>
<accession>A0A0F4QTC8</accession>
<evidence type="ECO:0000313" key="2">
    <source>
        <dbReference type="EMBL" id="KJZ09892.1"/>
    </source>
</evidence>
<sequence>MSAPSDHSTETHQTASMGAQLTALMQQGEAVSASYVDVARAFAALFKAKLRAHFKTILTCVLLLMISSLLITATWLSLQGLMAYAMVQAGLSWFVSAGLLMAFNLALIYYLIATAIQLFDKTTSDLLDVF</sequence>
<evidence type="ECO:0000313" key="3">
    <source>
        <dbReference type="Proteomes" id="UP000033452"/>
    </source>
</evidence>
<dbReference type="AlphaFoldDB" id="A0A0F4QTC8"/>
<dbReference type="EMBL" id="JXYA01000017">
    <property type="protein sequence ID" value="KJZ09892.1"/>
    <property type="molecule type" value="Genomic_DNA"/>
</dbReference>
<proteinExistence type="predicted"/>
<keyword evidence="3" id="KW-1185">Reference proteome</keyword>
<keyword evidence="1" id="KW-0472">Membrane</keyword>
<feature type="transmembrane region" description="Helical" evidence="1">
    <location>
        <begin position="90"/>
        <end position="112"/>
    </location>
</feature>
<gene>
    <name evidence="2" type="ORF">TW77_08875</name>
</gene>
<name>A0A0F4QTC8_9GAMM</name>
<dbReference type="RefSeq" id="WP_046004620.1">
    <property type="nucleotide sequence ID" value="NZ_JXYA01000017.1"/>
</dbReference>